<dbReference type="EMBL" id="JAULSX010000004">
    <property type="protein sequence ID" value="KAK3493067.1"/>
    <property type="molecule type" value="Genomic_DNA"/>
</dbReference>
<gene>
    <name evidence="1" type="ORF">B0T23DRAFT_155215</name>
</gene>
<keyword evidence="2" id="KW-1185">Reference proteome</keyword>
<dbReference type="RefSeq" id="XP_062693525.1">
    <property type="nucleotide sequence ID" value="XM_062832620.1"/>
</dbReference>
<sequence>MLPRPVHRPIHPSRMNIPRCRHGSASPLPTVWAPRKLPWFYFRDKRAMLFTRPWGIRRVERSITPDSTSFVRSWRTRGLRNEDAQARRISWHAAHIARLSNSRLLVQVINNRYTRDKRSSRLGERMPSPAQSLRKVEPVFPAIHITPLPSIEHTARSLVWHRVSLMRGAVHLRCNGGWRPRLFTVLLQFWIIVQSDLVPALHYCISSKLNQE</sequence>
<proteinExistence type="predicted"/>
<comment type="caution">
    <text evidence="1">The sequence shown here is derived from an EMBL/GenBank/DDBJ whole genome shotgun (WGS) entry which is preliminary data.</text>
</comment>
<dbReference type="AlphaFoldDB" id="A0AAJ0MSA2"/>
<dbReference type="GeneID" id="87870242"/>
<accession>A0AAJ0MSA2</accession>
<evidence type="ECO:0000313" key="2">
    <source>
        <dbReference type="Proteomes" id="UP001285908"/>
    </source>
</evidence>
<organism evidence="1 2">
    <name type="scientific">Neurospora hispaniola</name>
    <dbReference type="NCBI Taxonomy" id="588809"/>
    <lineage>
        <taxon>Eukaryota</taxon>
        <taxon>Fungi</taxon>
        <taxon>Dikarya</taxon>
        <taxon>Ascomycota</taxon>
        <taxon>Pezizomycotina</taxon>
        <taxon>Sordariomycetes</taxon>
        <taxon>Sordariomycetidae</taxon>
        <taxon>Sordariales</taxon>
        <taxon>Sordariaceae</taxon>
        <taxon>Neurospora</taxon>
    </lineage>
</organism>
<evidence type="ECO:0000313" key="1">
    <source>
        <dbReference type="EMBL" id="KAK3493067.1"/>
    </source>
</evidence>
<protein>
    <submittedName>
        <fullName evidence="1">Uncharacterized protein</fullName>
    </submittedName>
</protein>
<reference evidence="1 2" key="1">
    <citation type="journal article" date="2023" name="Mol. Phylogenet. Evol.">
        <title>Genome-scale phylogeny and comparative genomics of the fungal order Sordariales.</title>
        <authorList>
            <person name="Hensen N."/>
            <person name="Bonometti L."/>
            <person name="Westerberg I."/>
            <person name="Brannstrom I.O."/>
            <person name="Guillou S."/>
            <person name="Cros-Aarteil S."/>
            <person name="Calhoun S."/>
            <person name="Haridas S."/>
            <person name="Kuo A."/>
            <person name="Mondo S."/>
            <person name="Pangilinan J."/>
            <person name="Riley R."/>
            <person name="LaButti K."/>
            <person name="Andreopoulos B."/>
            <person name="Lipzen A."/>
            <person name="Chen C."/>
            <person name="Yan M."/>
            <person name="Daum C."/>
            <person name="Ng V."/>
            <person name="Clum A."/>
            <person name="Steindorff A."/>
            <person name="Ohm R.A."/>
            <person name="Martin F."/>
            <person name="Silar P."/>
            <person name="Natvig D.O."/>
            <person name="Lalanne C."/>
            <person name="Gautier V."/>
            <person name="Ament-Velasquez S.L."/>
            <person name="Kruys A."/>
            <person name="Hutchinson M.I."/>
            <person name="Powell A.J."/>
            <person name="Barry K."/>
            <person name="Miller A.N."/>
            <person name="Grigoriev I.V."/>
            <person name="Debuchy R."/>
            <person name="Gladieux P."/>
            <person name="Hiltunen Thoren M."/>
            <person name="Johannesson H."/>
        </authorList>
    </citation>
    <scope>NUCLEOTIDE SEQUENCE [LARGE SCALE GENOMIC DNA]</scope>
    <source>
        <strain evidence="1 2">FGSC 10403</strain>
    </source>
</reference>
<name>A0AAJ0MSA2_9PEZI</name>
<dbReference type="Proteomes" id="UP001285908">
    <property type="component" value="Unassembled WGS sequence"/>
</dbReference>